<proteinExistence type="predicted"/>
<reference evidence="1 2" key="1">
    <citation type="journal article" date="2019" name="Int. J. Syst. Evol. Microbiol.">
        <title>The Global Catalogue of Microorganisms (GCM) 10K type strain sequencing project: providing services to taxonomists for standard genome sequencing and annotation.</title>
        <authorList>
            <consortium name="The Broad Institute Genomics Platform"/>
            <consortium name="The Broad Institute Genome Sequencing Center for Infectious Disease"/>
            <person name="Wu L."/>
            <person name="Ma J."/>
        </authorList>
    </citation>
    <scope>NUCLEOTIDE SEQUENCE [LARGE SCALE GENOMIC DNA]</scope>
    <source>
        <strain evidence="1 2">CGMCC 1.12563</strain>
    </source>
</reference>
<sequence>MATIVYQGVEGTVSEEVDDDQLNYREDHWQVHHGDDEYTYIPRERVHLVTMNDPHFITEQ</sequence>
<keyword evidence="2" id="KW-1185">Reference proteome</keyword>
<dbReference type="RefSeq" id="WP_250872808.1">
    <property type="nucleotide sequence ID" value="NZ_JALXFV010000003.1"/>
</dbReference>
<organism evidence="1 2">
    <name type="scientific">Halomarina rubra</name>
    <dbReference type="NCBI Taxonomy" id="2071873"/>
    <lineage>
        <taxon>Archaea</taxon>
        <taxon>Methanobacteriati</taxon>
        <taxon>Methanobacteriota</taxon>
        <taxon>Stenosarchaea group</taxon>
        <taxon>Halobacteria</taxon>
        <taxon>Halobacteriales</taxon>
        <taxon>Natronomonadaceae</taxon>
        <taxon>Halomarina</taxon>
    </lineage>
</organism>
<dbReference type="AlphaFoldDB" id="A0ABD6ATH6"/>
<protein>
    <submittedName>
        <fullName evidence="1">Uncharacterized protein</fullName>
    </submittedName>
</protein>
<evidence type="ECO:0000313" key="1">
    <source>
        <dbReference type="EMBL" id="MFD1512833.1"/>
    </source>
</evidence>
<dbReference type="Proteomes" id="UP001597187">
    <property type="component" value="Unassembled WGS sequence"/>
</dbReference>
<accession>A0ABD6ATH6</accession>
<name>A0ABD6ATH6_9EURY</name>
<evidence type="ECO:0000313" key="2">
    <source>
        <dbReference type="Proteomes" id="UP001597187"/>
    </source>
</evidence>
<comment type="caution">
    <text evidence="1">The sequence shown here is derived from an EMBL/GenBank/DDBJ whole genome shotgun (WGS) entry which is preliminary data.</text>
</comment>
<dbReference type="EMBL" id="JBHUDC010000003">
    <property type="protein sequence ID" value="MFD1512833.1"/>
    <property type="molecule type" value="Genomic_DNA"/>
</dbReference>
<gene>
    <name evidence="1" type="ORF">ACFSBT_05990</name>
</gene>